<dbReference type="Gramene" id="TuG1812G0700002044.01.T01">
    <property type="protein sequence ID" value="TuG1812G0700002044.01.T01.cds290385"/>
    <property type="gene ID" value="TuG1812G0700002044.01"/>
</dbReference>
<reference evidence="2" key="2">
    <citation type="submission" date="2018-03" db="EMBL/GenBank/DDBJ databases">
        <title>The Triticum urartu genome reveals the dynamic nature of wheat genome evolution.</title>
        <authorList>
            <person name="Ling H."/>
            <person name="Ma B."/>
            <person name="Shi X."/>
            <person name="Liu H."/>
            <person name="Dong L."/>
            <person name="Sun H."/>
            <person name="Cao Y."/>
            <person name="Gao Q."/>
            <person name="Zheng S."/>
            <person name="Li Y."/>
            <person name="Yu Y."/>
            <person name="Du H."/>
            <person name="Qi M."/>
            <person name="Li Y."/>
            <person name="Yu H."/>
            <person name="Cui Y."/>
            <person name="Wang N."/>
            <person name="Chen C."/>
            <person name="Wu H."/>
            <person name="Zhao Y."/>
            <person name="Zhang J."/>
            <person name="Li Y."/>
            <person name="Zhou W."/>
            <person name="Zhang B."/>
            <person name="Hu W."/>
            <person name="Eijk M."/>
            <person name="Tang J."/>
            <person name="Witsenboer H."/>
            <person name="Zhao S."/>
            <person name="Li Z."/>
            <person name="Zhang A."/>
            <person name="Wang D."/>
            <person name="Liang C."/>
        </authorList>
    </citation>
    <scope>NUCLEOTIDE SEQUENCE [LARGE SCALE GENOMIC DNA]</scope>
    <source>
        <strain evidence="2">cv. G1812</strain>
    </source>
</reference>
<evidence type="ECO:0000313" key="3">
    <source>
        <dbReference type="Proteomes" id="UP000015106"/>
    </source>
</evidence>
<organism evidence="2 3">
    <name type="scientific">Triticum urartu</name>
    <name type="common">Red wild einkorn</name>
    <name type="synonym">Crithodium urartu</name>
    <dbReference type="NCBI Taxonomy" id="4572"/>
    <lineage>
        <taxon>Eukaryota</taxon>
        <taxon>Viridiplantae</taxon>
        <taxon>Streptophyta</taxon>
        <taxon>Embryophyta</taxon>
        <taxon>Tracheophyta</taxon>
        <taxon>Spermatophyta</taxon>
        <taxon>Magnoliopsida</taxon>
        <taxon>Liliopsida</taxon>
        <taxon>Poales</taxon>
        <taxon>Poaceae</taxon>
        <taxon>BOP clade</taxon>
        <taxon>Pooideae</taxon>
        <taxon>Triticodae</taxon>
        <taxon>Triticeae</taxon>
        <taxon>Triticinae</taxon>
        <taxon>Triticum</taxon>
    </lineage>
</organism>
<keyword evidence="1" id="KW-0812">Transmembrane</keyword>
<keyword evidence="1" id="KW-1133">Transmembrane helix</keyword>
<dbReference type="EnsemblPlants" id="TuG1812G0700002044.01.T01">
    <property type="protein sequence ID" value="TuG1812G0700002044.01.T01.cds290385"/>
    <property type="gene ID" value="TuG1812G0700002044.01"/>
</dbReference>
<reference evidence="2" key="3">
    <citation type="submission" date="2022-06" db="UniProtKB">
        <authorList>
            <consortium name="EnsemblPlants"/>
        </authorList>
    </citation>
    <scope>IDENTIFICATION</scope>
</reference>
<keyword evidence="3" id="KW-1185">Reference proteome</keyword>
<proteinExistence type="predicted"/>
<reference evidence="3" key="1">
    <citation type="journal article" date="2013" name="Nature">
        <title>Draft genome of the wheat A-genome progenitor Triticum urartu.</title>
        <authorList>
            <person name="Ling H.Q."/>
            <person name="Zhao S."/>
            <person name="Liu D."/>
            <person name="Wang J."/>
            <person name="Sun H."/>
            <person name="Zhang C."/>
            <person name="Fan H."/>
            <person name="Li D."/>
            <person name="Dong L."/>
            <person name="Tao Y."/>
            <person name="Gao C."/>
            <person name="Wu H."/>
            <person name="Li Y."/>
            <person name="Cui Y."/>
            <person name="Guo X."/>
            <person name="Zheng S."/>
            <person name="Wang B."/>
            <person name="Yu K."/>
            <person name="Liang Q."/>
            <person name="Yang W."/>
            <person name="Lou X."/>
            <person name="Chen J."/>
            <person name="Feng M."/>
            <person name="Jian J."/>
            <person name="Zhang X."/>
            <person name="Luo G."/>
            <person name="Jiang Y."/>
            <person name="Liu J."/>
            <person name="Wang Z."/>
            <person name="Sha Y."/>
            <person name="Zhang B."/>
            <person name="Wu H."/>
            <person name="Tang D."/>
            <person name="Shen Q."/>
            <person name="Xue P."/>
            <person name="Zou S."/>
            <person name="Wang X."/>
            <person name="Liu X."/>
            <person name="Wang F."/>
            <person name="Yang Y."/>
            <person name="An X."/>
            <person name="Dong Z."/>
            <person name="Zhang K."/>
            <person name="Zhang X."/>
            <person name="Luo M.C."/>
            <person name="Dvorak J."/>
            <person name="Tong Y."/>
            <person name="Wang J."/>
            <person name="Yang H."/>
            <person name="Li Z."/>
            <person name="Wang D."/>
            <person name="Zhang A."/>
            <person name="Wang J."/>
        </authorList>
    </citation>
    <scope>NUCLEOTIDE SEQUENCE</scope>
    <source>
        <strain evidence="3">cv. G1812</strain>
    </source>
</reference>
<sequence>MQLGTWKICSAVVLMDMLCSLYIMPWDKQWAYRKSNYLNRVYHVTGLTTFRDELVLPVSTT</sequence>
<dbReference type="AlphaFoldDB" id="A0A8R7V1W8"/>
<evidence type="ECO:0000256" key="1">
    <source>
        <dbReference type="SAM" id="Phobius"/>
    </source>
</evidence>
<name>A0A8R7V1W8_TRIUA</name>
<feature type="transmembrane region" description="Helical" evidence="1">
    <location>
        <begin position="6"/>
        <end position="24"/>
    </location>
</feature>
<accession>A0A8R7V1W8</accession>
<protein>
    <submittedName>
        <fullName evidence="2">Uncharacterized protein</fullName>
    </submittedName>
</protein>
<dbReference type="Proteomes" id="UP000015106">
    <property type="component" value="Chromosome 7"/>
</dbReference>
<keyword evidence="1" id="KW-0472">Membrane</keyword>
<evidence type="ECO:0000313" key="2">
    <source>
        <dbReference type="EnsemblPlants" id="TuG1812G0700002044.01.T01.cds290385"/>
    </source>
</evidence>